<keyword evidence="1" id="KW-0067">ATP-binding</keyword>
<keyword evidence="1" id="KW-0547">Nucleotide-binding</keyword>
<dbReference type="AlphaFoldDB" id="A0A9W5TD71"/>
<comment type="caution">
    <text evidence="1">The sequence shown here is derived from an EMBL/GenBank/DDBJ whole genome shotgun (WGS) entry which is preliminary data.</text>
</comment>
<sequence>MDELGYEWYTGFRTPRAVCEVDKEEPITYKHETEQAHVEQKKDKSCEERPKSPILFSGINVEISHEDQIGIIEEVNQAIEKWIPICMTSSRPVSPCNVDGVPKYDPDDCEVSTIKLQKTHHVTLFYYSLRDPKEELKDPITQKVLEQMGALEPGFKTLWNAVTPYEFAVALLYRHFYQLKMPFEDMGPKRVLERHVHASIDHKSNTVPKLTEDSTSTVPITLKHVIFVPGVLMCATAHLGRKLVPIPSPDGKYGPYCDYPRKNTANMDLLVKLCRDGAGLMLEENHCTHVTLGVTKDYTAVFSNNVCQGVKNYLAFLDAHKNGRQKLWYILKVDEDDGAREMKPRELLEMLEIYSSGPSKFKHGKRAFVELAPYLLRDDDVALEEAAKRVTFNDAEAPTSKHCDKYAELYRRTRCFVAGEGNWIYIRNLPINKDIGPNECEGNNMFADAYISRLDKSITGDLRFF</sequence>
<name>A0A9W5TD71_BABOV</name>
<dbReference type="OrthoDB" id="360892at2759"/>
<accession>A0A9W5TD71</accession>
<organism evidence="1 2">
    <name type="scientific">Babesia ovis</name>
    <dbReference type="NCBI Taxonomy" id="5869"/>
    <lineage>
        <taxon>Eukaryota</taxon>
        <taxon>Sar</taxon>
        <taxon>Alveolata</taxon>
        <taxon>Apicomplexa</taxon>
        <taxon>Aconoidasida</taxon>
        <taxon>Piroplasmida</taxon>
        <taxon>Babesiidae</taxon>
        <taxon>Babesia</taxon>
    </lineage>
</organism>
<protein>
    <submittedName>
        <fullName evidence="1">High-affinity branched-chain amino acid transport ATP-binding, putative</fullName>
    </submittedName>
</protein>
<reference evidence="1" key="1">
    <citation type="submission" date="2019-12" db="EMBL/GenBank/DDBJ databases">
        <title>Genome sequence of Babesia ovis.</title>
        <authorList>
            <person name="Yamagishi J."/>
            <person name="Sevinc F."/>
            <person name="Xuan X."/>
        </authorList>
    </citation>
    <scope>NUCLEOTIDE SEQUENCE</scope>
    <source>
        <strain evidence="1">Selcuk</strain>
    </source>
</reference>
<dbReference type="Proteomes" id="UP001057455">
    <property type="component" value="Unassembled WGS sequence"/>
</dbReference>
<keyword evidence="2" id="KW-1185">Reference proteome</keyword>
<gene>
    <name evidence="1" type="ORF">BaOVIS_019620</name>
</gene>
<evidence type="ECO:0000313" key="2">
    <source>
        <dbReference type="Proteomes" id="UP001057455"/>
    </source>
</evidence>
<proteinExistence type="predicted"/>
<dbReference type="EMBL" id="BLIY01000016">
    <property type="protein sequence ID" value="GFE54558.1"/>
    <property type="molecule type" value="Genomic_DNA"/>
</dbReference>
<dbReference type="GO" id="GO:0005524">
    <property type="term" value="F:ATP binding"/>
    <property type="evidence" value="ECO:0007669"/>
    <property type="project" value="UniProtKB-KW"/>
</dbReference>
<evidence type="ECO:0000313" key="1">
    <source>
        <dbReference type="EMBL" id="GFE54558.1"/>
    </source>
</evidence>